<keyword evidence="2" id="KW-1185">Reference proteome</keyword>
<name>A0A1E3IZQ9_9TREE</name>
<dbReference type="Gene3D" id="3.90.470.20">
    <property type="entry name" value="4'-phosphopantetheinyl transferase domain"/>
    <property type="match status" value="1"/>
</dbReference>
<dbReference type="GO" id="GO:0008897">
    <property type="term" value="F:holo-[acyl-carrier-protein] synthase activity"/>
    <property type="evidence" value="ECO:0007669"/>
    <property type="project" value="InterPro"/>
</dbReference>
<dbReference type="InterPro" id="IPR037143">
    <property type="entry name" value="4-PPantetheinyl_Trfase_dom_sf"/>
</dbReference>
<dbReference type="Pfam" id="PF01648">
    <property type="entry name" value="ACPS"/>
    <property type="match status" value="1"/>
</dbReference>
<dbReference type="GO" id="GO:0000287">
    <property type="term" value="F:magnesium ion binding"/>
    <property type="evidence" value="ECO:0007669"/>
    <property type="project" value="InterPro"/>
</dbReference>
<dbReference type="GeneID" id="91084303"/>
<reference evidence="1" key="2">
    <citation type="journal article" date="2022" name="Elife">
        <title>Obligate sexual reproduction of a homothallic fungus closely related to the Cryptococcus pathogenic species complex.</title>
        <authorList>
            <person name="Passer A.R."/>
            <person name="Clancey S.A."/>
            <person name="Shea T."/>
            <person name="David-Palma M."/>
            <person name="Averette A.F."/>
            <person name="Boekhout T."/>
            <person name="Porcel B.M."/>
            <person name="Nowrousian M."/>
            <person name="Cuomo C.A."/>
            <person name="Sun S."/>
            <person name="Heitman J."/>
            <person name="Coelho M.A."/>
        </authorList>
    </citation>
    <scope>NUCLEOTIDE SEQUENCE</scope>
    <source>
        <strain evidence="1">CBS 7841</strain>
    </source>
</reference>
<evidence type="ECO:0000313" key="1">
    <source>
        <dbReference type="EMBL" id="WVN84950.1"/>
    </source>
</evidence>
<dbReference type="InterPro" id="IPR004568">
    <property type="entry name" value="Ppantetheine-prot_Trfase_dom"/>
</dbReference>
<reference evidence="1" key="1">
    <citation type="submission" date="2016-06" db="EMBL/GenBank/DDBJ databases">
        <authorList>
            <person name="Cuomo C."/>
            <person name="Litvintseva A."/>
            <person name="Heitman J."/>
            <person name="Chen Y."/>
            <person name="Sun S."/>
            <person name="Springer D."/>
            <person name="Dromer F."/>
            <person name="Young S."/>
            <person name="Zeng Q."/>
            <person name="Chapman S."/>
            <person name="Gujja S."/>
            <person name="Saif S."/>
            <person name="Birren B."/>
        </authorList>
    </citation>
    <scope>NUCLEOTIDE SEQUENCE</scope>
    <source>
        <strain evidence="1">CBS 7841</strain>
    </source>
</reference>
<dbReference type="RefSeq" id="XP_066065651.1">
    <property type="nucleotide sequence ID" value="XM_066209554.1"/>
</dbReference>
<dbReference type="GO" id="GO:0006633">
    <property type="term" value="P:fatty acid biosynthetic process"/>
    <property type="evidence" value="ECO:0007669"/>
    <property type="project" value="InterPro"/>
</dbReference>
<dbReference type="KEGG" id="cdep:91084303"/>
<evidence type="ECO:0000313" key="2">
    <source>
        <dbReference type="Proteomes" id="UP000094043"/>
    </source>
</evidence>
<organism evidence="1 2">
    <name type="scientific">Cryptococcus depauperatus CBS 7841</name>
    <dbReference type="NCBI Taxonomy" id="1295531"/>
    <lineage>
        <taxon>Eukaryota</taxon>
        <taxon>Fungi</taxon>
        <taxon>Dikarya</taxon>
        <taxon>Basidiomycota</taxon>
        <taxon>Agaricomycotina</taxon>
        <taxon>Tremellomycetes</taxon>
        <taxon>Tremellales</taxon>
        <taxon>Cryptococcaceae</taxon>
        <taxon>Cryptococcus</taxon>
    </lineage>
</organism>
<dbReference type="OrthoDB" id="15433at2759"/>
<dbReference type="NCBIfam" id="TIGR00556">
    <property type="entry name" value="pantethn_trn"/>
    <property type="match status" value="1"/>
</dbReference>
<dbReference type="EMBL" id="CP143784">
    <property type="protein sequence ID" value="WVN84950.1"/>
    <property type="molecule type" value="Genomic_DNA"/>
</dbReference>
<dbReference type="InterPro" id="IPR008278">
    <property type="entry name" value="4-PPantetheinyl_Trfase_dom"/>
</dbReference>
<dbReference type="AlphaFoldDB" id="A0A1E3IZQ9"/>
<sequence>MISGIGIDILSLSRFHSFVARRGAEKVARKICSPKEFERFRKIASTRQEDVLDQQVQFLSSRWCIKEAAYKSLSGLLPSSPTFKTFQLVHASTGQPRLDIVPQEIAANYALMPTLSHDAGVVVGVVVSLDKTFKQATQFNQGLES</sequence>
<protein>
    <submittedName>
        <fullName evidence="1">Holo-[acyl-carrier-protein] synthase</fullName>
    </submittedName>
</protein>
<dbReference type="VEuPathDB" id="FungiDB:L203_00254"/>
<accession>A0A1E3IZQ9</accession>
<reference evidence="1" key="3">
    <citation type="submission" date="2024-01" db="EMBL/GenBank/DDBJ databases">
        <authorList>
            <person name="Coelho M.A."/>
            <person name="David-Palma M."/>
            <person name="Shea T."/>
            <person name="Sun S."/>
            <person name="Cuomo C.A."/>
            <person name="Heitman J."/>
        </authorList>
    </citation>
    <scope>NUCLEOTIDE SEQUENCE</scope>
    <source>
        <strain evidence="1">CBS 7841</strain>
    </source>
</reference>
<proteinExistence type="predicted"/>
<gene>
    <name evidence="1" type="ORF">L203_100087</name>
</gene>
<dbReference type="SUPFAM" id="SSF56214">
    <property type="entry name" value="4'-phosphopantetheinyl transferase"/>
    <property type="match status" value="1"/>
</dbReference>
<dbReference type="Proteomes" id="UP000094043">
    <property type="component" value="Chromosome 1"/>
</dbReference>